<evidence type="ECO:0000256" key="1">
    <source>
        <dbReference type="SAM" id="MobiDB-lite"/>
    </source>
</evidence>
<organism evidence="2 3">
    <name type="scientific">Pan troglodytes</name>
    <name type="common">Chimpanzee</name>
    <dbReference type="NCBI Taxonomy" id="9598"/>
    <lineage>
        <taxon>Eukaryota</taxon>
        <taxon>Metazoa</taxon>
        <taxon>Chordata</taxon>
        <taxon>Craniata</taxon>
        <taxon>Vertebrata</taxon>
        <taxon>Euteleostomi</taxon>
        <taxon>Mammalia</taxon>
        <taxon>Eutheria</taxon>
        <taxon>Euarchontoglires</taxon>
        <taxon>Primates</taxon>
        <taxon>Haplorrhini</taxon>
        <taxon>Catarrhini</taxon>
        <taxon>Hominidae</taxon>
        <taxon>Pan</taxon>
    </lineage>
</organism>
<feature type="region of interest" description="Disordered" evidence="1">
    <location>
        <begin position="1"/>
        <end position="98"/>
    </location>
</feature>
<dbReference type="Gene3D" id="1.25.40.20">
    <property type="entry name" value="Ankyrin repeat-containing domain"/>
    <property type="match status" value="1"/>
</dbReference>
<sequence length="165" mass="17875">MSRPLLITFTPATDPSDLWKDGQQQPQPEKPESTLDGAAARAFYEALIGDESSAPDSQKSQTEPARERKRKKRRIMKAPAAEAVAEGASGRHGQGRSLEAEDKMTHQILRAAQEGDLAELRRLLEPHEAGGAGGNINARDAFWWTPLMCAARAGQGAAVSYLLGR</sequence>
<accession>A0A2J8NXV8</accession>
<feature type="non-terminal residue" evidence="2">
    <location>
        <position position="165"/>
    </location>
</feature>
<dbReference type="SUPFAM" id="SSF48403">
    <property type="entry name" value="Ankyrin repeat"/>
    <property type="match status" value="1"/>
</dbReference>
<dbReference type="PANTHER" id="PTHR20923">
    <property type="entry name" value="BAT4 PROTEIN-RELATED"/>
    <property type="match status" value="1"/>
</dbReference>
<dbReference type="InterPro" id="IPR036770">
    <property type="entry name" value="Ankyrin_rpt-contain_sf"/>
</dbReference>
<reference evidence="2 3" key="1">
    <citation type="submission" date="2017-12" db="EMBL/GenBank/DDBJ databases">
        <title>High-resolution comparative analysis of great ape genomes.</title>
        <authorList>
            <person name="Pollen A."/>
            <person name="Hastie A."/>
            <person name="Hormozdiari F."/>
            <person name="Dougherty M."/>
            <person name="Liu R."/>
            <person name="Chaisson M."/>
            <person name="Hoppe E."/>
            <person name="Hill C."/>
            <person name="Pang A."/>
            <person name="Hillier L."/>
            <person name="Baker C."/>
            <person name="Armstrong J."/>
            <person name="Shendure J."/>
            <person name="Paten B."/>
            <person name="Wilson R."/>
            <person name="Chao H."/>
            <person name="Schneider V."/>
            <person name="Ventura M."/>
            <person name="Kronenberg Z."/>
            <person name="Murali S."/>
            <person name="Gordon D."/>
            <person name="Cantsilieris S."/>
            <person name="Munson K."/>
            <person name="Nelson B."/>
            <person name="Raja A."/>
            <person name="Underwood J."/>
            <person name="Diekhans M."/>
            <person name="Fiddes I."/>
            <person name="Haussler D."/>
            <person name="Eichler E."/>
        </authorList>
    </citation>
    <scope>NUCLEOTIDE SEQUENCE [LARGE SCALE GENOMIC DNA]</scope>
    <source>
        <strain evidence="2">Yerkes chimp pedigree #C0471</strain>
    </source>
</reference>
<comment type="caution">
    <text evidence="2">The sequence shown here is derived from an EMBL/GenBank/DDBJ whole genome shotgun (WGS) entry which is preliminary data.</text>
</comment>
<feature type="compositionally biased region" description="Low complexity" evidence="1">
    <location>
        <begin position="77"/>
        <end position="88"/>
    </location>
</feature>
<dbReference type="PANTHER" id="PTHR20923:SF1">
    <property type="entry name" value="G PATCH DOMAIN AND ANKYRIN REPEAT-CONTAINING PROTEIN 1"/>
    <property type="match status" value="1"/>
</dbReference>
<proteinExistence type="predicted"/>
<dbReference type="InterPro" id="IPR039146">
    <property type="entry name" value="GPANK1"/>
</dbReference>
<name>A0A2J8NXV8_PANTR</name>
<dbReference type="EMBL" id="NBAG03000221">
    <property type="protein sequence ID" value="PNI76603.1"/>
    <property type="molecule type" value="Genomic_DNA"/>
</dbReference>
<evidence type="ECO:0000313" key="3">
    <source>
        <dbReference type="Proteomes" id="UP000236370"/>
    </source>
</evidence>
<dbReference type="Proteomes" id="UP000236370">
    <property type="component" value="Unassembled WGS sequence"/>
</dbReference>
<gene>
    <name evidence="2" type="ORF">CK820_G0006855</name>
</gene>
<protein>
    <submittedName>
        <fullName evidence="2">GPANK1 isoform 6</fullName>
    </submittedName>
</protein>
<dbReference type="AlphaFoldDB" id="A0A2J8NXV8"/>
<dbReference type="Pfam" id="PF13637">
    <property type="entry name" value="Ank_4"/>
    <property type="match status" value="1"/>
</dbReference>
<evidence type="ECO:0000313" key="2">
    <source>
        <dbReference type="EMBL" id="PNI76603.1"/>
    </source>
</evidence>
<dbReference type="InterPro" id="IPR002110">
    <property type="entry name" value="Ankyrin_rpt"/>
</dbReference>
<feature type="compositionally biased region" description="Basic residues" evidence="1">
    <location>
        <begin position="67"/>
        <end position="76"/>
    </location>
</feature>
<feature type="compositionally biased region" description="Polar residues" evidence="1">
    <location>
        <begin position="54"/>
        <end position="63"/>
    </location>
</feature>